<keyword evidence="2" id="KW-1185">Reference proteome</keyword>
<evidence type="ECO:0000313" key="2">
    <source>
        <dbReference type="Proteomes" id="UP000253345"/>
    </source>
</evidence>
<evidence type="ECO:0000313" key="1">
    <source>
        <dbReference type="EMBL" id="RCW79943.1"/>
    </source>
</evidence>
<protein>
    <submittedName>
        <fullName evidence="1">Uncharacterized protein</fullName>
    </submittedName>
</protein>
<dbReference type="OrthoDB" id="7595282at2"/>
<comment type="caution">
    <text evidence="1">The sequence shown here is derived from an EMBL/GenBank/DDBJ whole genome shotgun (WGS) entry which is preliminary data.</text>
</comment>
<reference evidence="1 2" key="1">
    <citation type="submission" date="2018-07" db="EMBL/GenBank/DDBJ databases">
        <title>Genomic Encyclopedia of Type Strains, Phase III (KMG-III): the genomes of soil and plant-associated and newly described type strains.</title>
        <authorList>
            <person name="Whitman W."/>
        </authorList>
    </citation>
    <scope>NUCLEOTIDE SEQUENCE [LARGE SCALE GENOMIC DNA]</scope>
    <source>
        <strain evidence="1 2">CECT 8525</strain>
    </source>
</reference>
<dbReference type="EMBL" id="QPJL01000022">
    <property type="protein sequence ID" value="RCW79943.1"/>
    <property type="molecule type" value="Genomic_DNA"/>
</dbReference>
<sequence>MGENAARFARYLSDRLHGHDPHNGASWLDGLPLDVAARLCENVGTLVTAGPQSHPKALDRKRMIEAGASGFAICAEGPDALSDVYESVRRRSQSLKGGFYADFGFYTRWLQRMAQPERYRQVLDNFRDFVLESYPLAPGQEVLGRSCTRRRWFTWAEIGRKYGLSSGRVARFQRALGISGDDLRRVAPGAYDTKLSILSSGLDRKQAARHLNVHPSGIDKLVAAGLLNHVLALPQMDKLFLPEDIDIFLTAAFANAEMVETAPAGAWPLCSIAQKATLPNADLLRAAISGRLKKVWGLRGISGLPALHLDLDEVLDAFESPPLIGLTRDDLRKQLHINCSTVSLLLKSGMIASQQFPDPRTRQSLSLIATEELGRFLDRHLPLGLMAWQLGTQAKHVAARLDRAEVWPILLPERCSKIYLREEAAPVIAI</sequence>
<gene>
    <name evidence="1" type="ORF">DFP89_12263</name>
</gene>
<dbReference type="Proteomes" id="UP000253345">
    <property type="component" value="Unassembled WGS sequence"/>
</dbReference>
<name>A0A368YI83_9RHOB</name>
<organism evidence="1 2">
    <name type="scientific">Paracoccus lutimaris</name>
    <dbReference type="NCBI Taxonomy" id="1490030"/>
    <lineage>
        <taxon>Bacteria</taxon>
        <taxon>Pseudomonadati</taxon>
        <taxon>Pseudomonadota</taxon>
        <taxon>Alphaproteobacteria</taxon>
        <taxon>Rhodobacterales</taxon>
        <taxon>Paracoccaceae</taxon>
        <taxon>Paracoccus</taxon>
    </lineage>
</organism>
<proteinExistence type="predicted"/>
<dbReference type="AlphaFoldDB" id="A0A368YI83"/>
<accession>A0A368YI83</accession>